<dbReference type="EMBL" id="CADCXV010001100">
    <property type="protein sequence ID" value="CAB0041225.1"/>
    <property type="molecule type" value="Genomic_DNA"/>
</dbReference>
<accession>A0A6H5IS97</accession>
<dbReference type="AlphaFoldDB" id="A0A6H5IS97"/>
<proteinExistence type="predicted"/>
<reference evidence="2 3" key="1">
    <citation type="submission" date="2020-02" db="EMBL/GenBank/DDBJ databases">
        <authorList>
            <person name="Ferguson B K."/>
        </authorList>
    </citation>
    <scope>NUCLEOTIDE SEQUENCE [LARGE SCALE GENOMIC DNA]</scope>
</reference>
<name>A0A6H5IS97_9HYME</name>
<evidence type="ECO:0000313" key="2">
    <source>
        <dbReference type="EMBL" id="CAB0041225.1"/>
    </source>
</evidence>
<dbReference type="Proteomes" id="UP000479190">
    <property type="component" value="Unassembled WGS sequence"/>
</dbReference>
<gene>
    <name evidence="2" type="ORF">TBRA_LOCUS12901</name>
</gene>
<sequence length="158" mass="18015">MVCAVRPRCVQNPSSPTPSIVPVRPPSTIDLVSLEDDDEPIIVCEVFHARRPTTPRHIRHASVIIIEPAASPPGSSVTSPSLSLESRPPSPLRFSSEHRRRHTRRYRQRRRIIAPTKMAARHECDIHRGRYRRCSRRRRATVGPEATTPHKSYFNNCC</sequence>
<keyword evidence="3" id="KW-1185">Reference proteome</keyword>
<feature type="compositionally biased region" description="Low complexity" evidence="1">
    <location>
        <begin position="68"/>
        <end position="87"/>
    </location>
</feature>
<feature type="region of interest" description="Disordered" evidence="1">
    <location>
        <begin position="68"/>
        <end position="106"/>
    </location>
</feature>
<protein>
    <submittedName>
        <fullName evidence="2">Uncharacterized protein</fullName>
    </submittedName>
</protein>
<evidence type="ECO:0000256" key="1">
    <source>
        <dbReference type="SAM" id="MobiDB-lite"/>
    </source>
</evidence>
<organism evidence="2 3">
    <name type="scientific">Trichogramma brassicae</name>
    <dbReference type="NCBI Taxonomy" id="86971"/>
    <lineage>
        <taxon>Eukaryota</taxon>
        <taxon>Metazoa</taxon>
        <taxon>Ecdysozoa</taxon>
        <taxon>Arthropoda</taxon>
        <taxon>Hexapoda</taxon>
        <taxon>Insecta</taxon>
        <taxon>Pterygota</taxon>
        <taxon>Neoptera</taxon>
        <taxon>Endopterygota</taxon>
        <taxon>Hymenoptera</taxon>
        <taxon>Apocrita</taxon>
        <taxon>Proctotrupomorpha</taxon>
        <taxon>Chalcidoidea</taxon>
        <taxon>Trichogrammatidae</taxon>
        <taxon>Trichogramma</taxon>
    </lineage>
</organism>
<evidence type="ECO:0000313" key="3">
    <source>
        <dbReference type="Proteomes" id="UP000479190"/>
    </source>
</evidence>